<feature type="compositionally biased region" description="Basic and acidic residues" evidence="12">
    <location>
        <begin position="771"/>
        <end position="782"/>
    </location>
</feature>
<evidence type="ECO:0000256" key="5">
    <source>
        <dbReference type="ARBA" id="ARBA00022679"/>
    </source>
</evidence>
<dbReference type="GO" id="GO:0000033">
    <property type="term" value="F:alpha-1,3-mannosyltransferase activity"/>
    <property type="evidence" value="ECO:0007669"/>
    <property type="project" value="TreeGrafter"/>
</dbReference>
<organism evidence="14 15">
    <name type="scientific">Pichia kluyveri</name>
    <name type="common">Yeast</name>
    <dbReference type="NCBI Taxonomy" id="36015"/>
    <lineage>
        <taxon>Eukaryota</taxon>
        <taxon>Fungi</taxon>
        <taxon>Dikarya</taxon>
        <taxon>Ascomycota</taxon>
        <taxon>Saccharomycotina</taxon>
        <taxon>Pichiomycetes</taxon>
        <taxon>Pichiales</taxon>
        <taxon>Pichiaceae</taxon>
        <taxon>Pichia</taxon>
    </lineage>
</organism>
<dbReference type="Pfam" id="PF11051">
    <property type="entry name" value="Mannosyl_trans3"/>
    <property type="match status" value="1"/>
</dbReference>
<feature type="region of interest" description="Disordered" evidence="12">
    <location>
        <begin position="719"/>
        <end position="782"/>
    </location>
</feature>
<evidence type="ECO:0000256" key="10">
    <source>
        <dbReference type="ARBA" id="ARBA00023136"/>
    </source>
</evidence>
<dbReference type="SUPFAM" id="SSF53448">
    <property type="entry name" value="Nucleotide-diphospho-sugar transferases"/>
    <property type="match status" value="1"/>
</dbReference>
<evidence type="ECO:0000256" key="1">
    <source>
        <dbReference type="ARBA" id="ARBA00004323"/>
    </source>
</evidence>
<evidence type="ECO:0000256" key="6">
    <source>
        <dbReference type="ARBA" id="ARBA00022692"/>
    </source>
</evidence>
<dbReference type="PANTHER" id="PTHR31392:SF1">
    <property type="entry name" value="ALPHA-1,3-MANNOSYLTRANSFERASE MNN1-RELATED"/>
    <property type="match status" value="1"/>
</dbReference>
<dbReference type="Proteomes" id="UP001378960">
    <property type="component" value="Unassembled WGS sequence"/>
</dbReference>
<evidence type="ECO:0000256" key="7">
    <source>
        <dbReference type="ARBA" id="ARBA00022968"/>
    </source>
</evidence>
<dbReference type="EMBL" id="BTGB01000009">
    <property type="protein sequence ID" value="GMM47538.1"/>
    <property type="molecule type" value="Genomic_DNA"/>
</dbReference>
<proteinExistence type="inferred from homology"/>
<gene>
    <name evidence="14" type="ORF">DAPK24_041360</name>
</gene>
<keyword evidence="10 13" id="KW-0472">Membrane</keyword>
<keyword evidence="15" id="KW-1185">Reference proteome</keyword>
<evidence type="ECO:0000313" key="15">
    <source>
        <dbReference type="Proteomes" id="UP001378960"/>
    </source>
</evidence>
<feature type="transmembrane region" description="Helical" evidence="13">
    <location>
        <begin position="18"/>
        <end position="38"/>
    </location>
</feature>
<evidence type="ECO:0000256" key="2">
    <source>
        <dbReference type="ARBA" id="ARBA00004922"/>
    </source>
</evidence>
<evidence type="ECO:0000256" key="9">
    <source>
        <dbReference type="ARBA" id="ARBA00023034"/>
    </source>
</evidence>
<feature type="compositionally biased region" description="Acidic residues" evidence="12">
    <location>
        <begin position="741"/>
        <end position="753"/>
    </location>
</feature>
<keyword evidence="6 13" id="KW-0812">Transmembrane</keyword>
<protein>
    <submittedName>
        <fullName evidence="14">Alpha-1,3-mannosyltransferase</fullName>
    </submittedName>
</protein>
<evidence type="ECO:0000256" key="4">
    <source>
        <dbReference type="ARBA" id="ARBA00022676"/>
    </source>
</evidence>
<name>A0AAV5R801_PICKL</name>
<dbReference type="InterPro" id="IPR022751">
    <property type="entry name" value="Alpha_mannosyltransferase"/>
</dbReference>
<evidence type="ECO:0000256" key="12">
    <source>
        <dbReference type="SAM" id="MobiDB-lite"/>
    </source>
</evidence>
<comment type="pathway">
    <text evidence="2">Protein modification; protein glycosylation.</text>
</comment>
<accession>A0AAV5R801</accession>
<evidence type="ECO:0000256" key="3">
    <source>
        <dbReference type="ARBA" id="ARBA00009105"/>
    </source>
</evidence>
<keyword evidence="4" id="KW-0328">Glycosyltransferase</keyword>
<comment type="subcellular location">
    <subcellularLocation>
        <location evidence="1">Golgi apparatus membrane</location>
        <topology evidence="1">Single-pass type II membrane protein</topology>
    </subcellularLocation>
</comment>
<dbReference type="Gene3D" id="3.90.550.10">
    <property type="entry name" value="Spore Coat Polysaccharide Biosynthesis Protein SpsA, Chain A"/>
    <property type="match status" value="1"/>
</dbReference>
<comment type="similarity">
    <text evidence="3">Belongs to the MNN1/MNT family.</text>
</comment>
<evidence type="ECO:0000256" key="13">
    <source>
        <dbReference type="SAM" id="Phobius"/>
    </source>
</evidence>
<dbReference type="AlphaFoldDB" id="A0AAV5R801"/>
<keyword evidence="11" id="KW-0325">Glycoprotein</keyword>
<evidence type="ECO:0000256" key="11">
    <source>
        <dbReference type="ARBA" id="ARBA00023180"/>
    </source>
</evidence>
<sequence length="782" mass="91444">MSYNVVRLKYLIRRNKRAIILATIFGIALHFIIQSTYFSQPQFEIDDSYEGTFRGRYLKTIKSTDELKSPEFYNKWSIIGYLDDLVNETIELSTFENSIDPFSIIESYELENTSFIYNQLSALERAQFYEDHILPLSKYEFKDIQDIIYKDAFYSKKFINTRLKKWLKIKQHLTTEELESLKISDEWFKTVVKDIKDLKLKHNQISSDEIKNSFTQLKFFSNIFLNPKQSETPELDKICTSTSEKLFPWLSGLYPKFYTYTNRMEKIDVTPFTQKDSTCFIKSLQQNLHGKGIVITSNNALIPELSGLLSILRLTGNQLPIYVVHNNDLSLESIKVLNNIANEPIMKLPKDSMPLKIPNKLKPLNIIYIDVSNTINNKYKKYFGGFGMKLLAYLFNPNEEMIMLDTDTVIVDDINKFFNDEKYLNNGAYFFKDRDVNSFIYEGLMDYFKSYLNYDKESHYLGMERVQSEVLENRFFGSFARHFMESGLFVINKKEKFDGVIASTMMQMFKLFTGSLHGEKEFIWLGQEIMGNKYEFNEKPAIAIGELSPNREGLTSKELCTTHPAHISKINDLLWFNSGFLTCKKFESYYKDINYERNKGLELIDIKRKYLSPLHITHGILPPPAEYNIEVNNVESTRGWRMTQECSNYMWCAYDKIGIEETSMTGEIIEFDESDTIKWDYLGKLWVNYYNKGYIKNDHGYIEGDAYDELGIDKIDIFNGDKSVDDDENDEIKNSYGKSDYDDEEEEEEEELDVGVSNTLKDEEQVQEAMEEQKEGEIDAVN</sequence>
<dbReference type="InterPro" id="IPR029044">
    <property type="entry name" value="Nucleotide-diphossugar_trans"/>
</dbReference>
<reference evidence="14 15" key="1">
    <citation type="journal article" date="2023" name="Elife">
        <title>Identification of key yeast species and microbe-microbe interactions impacting larval growth of Drosophila in the wild.</title>
        <authorList>
            <person name="Mure A."/>
            <person name="Sugiura Y."/>
            <person name="Maeda R."/>
            <person name="Honda K."/>
            <person name="Sakurai N."/>
            <person name="Takahashi Y."/>
            <person name="Watada M."/>
            <person name="Katoh T."/>
            <person name="Gotoh A."/>
            <person name="Gotoh Y."/>
            <person name="Taniguchi I."/>
            <person name="Nakamura K."/>
            <person name="Hayashi T."/>
            <person name="Katayama T."/>
            <person name="Uemura T."/>
            <person name="Hattori Y."/>
        </authorList>
    </citation>
    <scope>NUCLEOTIDE SEQUENCE [LARGE SCALE GENOMIC DNA]</scope>
    <source>
        <strain evidence="14 15">PK-24</strain>
    </source>
</reference>
<evidence type="ECO:0000256" key="8">
    <source>
        <dbReference type="ARBA" id="ARBA00022989"/>
    </source>
</evidence>
<dbReference type="GO" id="GO:0006493">
    <property type="term" value="P:protein O-linked glycosylation"/>
    <property type="evidence" value="ECO:0007669"/>
    <property type="project" value="TreeGrafter"/>
</dbReference>
<keyword evidence="7" id="KW-0735">Signal-anchor</keyword>
<dbReference type="GO" id="GO:0000139">
    <property type="term" value="C:Golgi membrane"/>
    <property type="evidence" value="ECO:0007669"/>
    <property type="project" value="UniProtKB-SubCell"/>
</dbReference>
<dbReference type="GO" id="GO:0046354">
    <property type="term" value="P:mannan biosynthetic process"/>
    <property type="evidence" value="ECO:0007669"/>
    <property type="project" value="UniProtKB-ARBA"/>
</dbReference>
<evidence type="ECO:0000313" key="14">
    <source>
        <dbReference type="EMBL" id="GMM47538.1"/>
    </source>
</evidence>
<dbReference type="PANTHER" id="PTHR31392">
    <property type="entry name" value="ALPHA-1,3-MANNOSYLTRANSFERASE MNN1-RELATED"/>
    <property type="match status" value="1"/>
</dbReference>
<keyword evidence="8 13" id="KW-1133">Transmembrane helix</keyword>
<comment type="caution">
    <text evidence="14">The sequence shown here is derived from an EMBL/GenBank/DDBJ whole genome shotgun (WGS) entry which is preliminary data.</text>
</comment>
<keyword evidence="5" id="KW-0808">Transferase</keyword>
<keyword evidence="9" id="KW-0333">Golgi apparatus</keyword>